<protein>
    <recommendedName>
        <fullName evidence="1">F-box domain-containing protein</fullName>
    </recommendedName>
</protein>
<organism evidence="2 3">
    <name type="scientific">Symbiochloris irregularis</name>
    <dbReference type="NCBI Taxonomy" id="706552"/>
    <lineage>
        <taxon>Eukaryota</taxon>
        <taxon>Viridiplantae</taxon>
        <taxon>Chlorophyta</taxon>
        <taxon>core chlorophytes</taxon>
        <taxon>Trebouxiophyceae</taxon>
        <taxon>Trebouxiales</taxon>
        <taxon>Trebouxiaceae</taxon>
        <taxon>Symbiochloris</taxon>
    </lineage>
</organism>
<comment type="caution">
    <text evidence="2">The sequence shown here is derived from an EMBL/GenBank/DDBJ whole genome shotgun (WGS) entry which is preliminary data.</text>
</comment>
<accession>A0AAW1PW66</accession>
<reference evidence="2 3" key="1">
    <citation type="journal article" date="2024" name="Nat. Commun.">
        <title>Phylogenomics reveals the evolutionary origins of lichenization in chlorophyte algae.</title>
        <authorList>
            <person name="Puginier C."/>
            <person name="Libourel C."/>
            <person name="Otte J."/>
            <person name="Skaloud P."/>
            <person name="Haon M."/>
            <person name="Grisel S."/>
            <person name="Petersen M."/>
            <person name="Berrin J.G."/>
            <person name="Delaux P.M."/>
            <person name="Dal Grande F."/>
            <person name="Keller J."/>
        </authorList>
    </citation>
    <scope>NUCLEOTIDE SEQUENCE [LARGE SCALE GENOMIC DNA]</scope>
    <source>
        <strain evidence="2 3">SAG 2036</strain>
    </source>
</reference>
<dbReference type="SUPFAM" id="SSF81383">
    <property type="entry name" value="F-box domain"/>
    <property type="match status" value="1"/>
</dbReference>
<evidence type="ECO:0000313" key="2">
    <source>
        <dbReference type="EMBL" id="KAK9812408.1"/>
    </source>
</evidence>
<proteinExistence type="predicted"/>
<dbReference type="InterPro" id="IPR001810">
    <property type="entry name" value="F-box_dom"/>
</dbReference>
<dbReference type="AlphaFoldDB" id="A0AAW1PW66"/>
<feature type="domain" description="F-box" evidence="1">
    <location>
        <begin position="35"/>
        <end position="79"/>
    </location>
</feature>
<gene>
    <name evidence="2" type="ORF">WJX73_008720</name>
</gene>
<evidence type="ECO:0000259" key="1">
    <source>
        <dbReference type="Pfam" id="PF12937"/>
    </source>
</evidence>
<dbReference type="EMBL" id="JALJOQ010000007">
    <property type="protein sequence ID" value="KAK9812408.1"/>
    <property type="molecule type" value="Genomic_DNA"/>
</dbReference>
<sequence length="136" mass="15632">MEDRGLEIVVHPLFLHTLPKRTPVKALQQPRKVTQLPKDMLQCIAQHIGSARDLCTYARLCTTTWCLAQNEALWQKLCCTKFNTPQSLPEAATFTWKEIYRLHHKVLHDVLMQRRPDKLLDIGRGAVLHISVPVMA</sequence>
<dbReference type="InterPro" id="IPR036047">
    <property type="entry name" value="F-box-like_dom_sf"/>
</dbReference>
<dbReference type="Gene3D" id="1.20.1280.50">
    <property type="match status" value="1"/>
</dbReference>
<keyword evidence="3" id="KW-1185">Reference proteome</keyword>
<dbReference type="Pfam" id="PF12937">
    <property type="entry name" value="F-box-like"/>
    <property type="match status" value="1"/>
</dbReference>
<evidence type="ECO:0000313" key="3">
    <source>
        <dbReference type="Proteomes" id="UP001465755"/>
    </source>
</evidence>
<dbReference type="Proteomes" id="UP001465755">
    <property type="component" value="Unassembled WGS sequence"/>
</dbReference>
<name>A0AAW1PW66_9CHLO</name>